<dbReference type="InterPro" id="IPR003018">
    <property type="entry name" value="GAF"/>
</dbReference>
<proteinExistence type="predicted"/>
<dbReference type="GO" id="GO:0052621">
    <property type="term" value="F:diguanylate cyclase activity"/>
    <property type="evidence" value="ECO:0007669"/>
    <property type="project" value="UniProtKB-EC"/>
</dbReference>
<dbReference type="CDD" id="cd01949">
    <property type="entry name" value="GGDEF"/>
    <property type="match status" value="1"/>
</dbReference>
<accession>A0A1J5Q722</accession>
<dbReference type="InterPro" id="IPR029787">
    <property type="entry name" value="Nucleotide_cyclase"/>
</dbReference>
<dbReference type="InterPro" id="IPR000160">
    <property type="entry name" value="GGDEF_dom"/>
</dbReference>
<dbReference type="SMART" id="SM00267">
    <property type="entry name" value="GGDEF"/>
    <property type="match status" value="1"/>
</dbReference>
<dbReference type="InterPro" id="IPR043128">
    <property type="entry name" value="Rev_trsase/Diguanyl_cyclase"/>
</dbReference>
<feature type="domain" description="GGDEF" evidence="1">
    <location>
        <begin position="87"/>
        <end position="216"/>
    </location>
</feature>
<keyword evidence="2" id="KW-0548">Nucleotidyltransferase</keyword>
<dbReference type="PANTHER" id="PTHR45138">
    <property type="entry name" value="REGULATORY COMPONENTS OF SENSORY TRANSDUCTION SYSTEM"/>
    <property type="match status" value="1"/>
</dbReference>
<dbReference type="GO" id="GO:0005886">
    <property type="term" value="C:plasma membrane"/>
    <property type="evidence" value="ECO:0007669"/>
    <property type="project" value="TreeGrafter"/>
</dbReference>
<organism evidence="2">
    <name type="scientific">mine drainage metagenome</name>
    <dbReference type="NCBI Taxonomy" id="410659"/>
    <lineage>
        <taxon>unclassified sequences</taxon>
        <taxon>metagenomes</taxon>
        <taxon>ecological metagenomes</taxon>
    </lineage>
</organism>
<reference evidence="2" key="1">
    <citation type="submission" date="2016-10" db="EMBL/GenBank/DDBJ databases">
        <title>Sequence of Gallionella enrichment culture.</title>
        <authorList>
            <person name="Poehlein A."/>
            <person name="Muehling M."/>
            <person name="Daniel R."/>
        </authorList>
    </citation>
    <scope>NUCLEOTIDE SEQUENCE</scope>
</reference>
<dbReference type="PROSITE" id="PS50887">
    <property type="entry name" value="GGDEF"/>
    <property type="match status" value="1"/>
</dbReference>
<comment type="caution">
    <text evidence="2">The sequence shown here is derived from an EMBL/GenBank/DDBJ whole genome shotgun (WGS) entry which is preliminary data.</text>
</comment>
<dbReference type="GO" id="GO:1902201">
    <property type="term" value="P:negative regulation of bacterial-type flagellum-dependent cell motility"/>
    <property type="evidence" value="ECO:0007669"/>
    <property type="project" value="TreeGrafter"/>
</dbReference>
<evidence type="ECO:0000313" key="2">
    <source>
        <dbReference type="EMBL" id="OIQ73275.1"/>
    </source>
</evidence>
<dbReference type="AlphaFoldDB" id="A0A1J5Q722"/>
<dbReference type="EMBL" id="MLJW01002930">
    <property type="protein sequence ID" value="OIQ73275.1"/>
    <property type="molecule type" value="Genomic_DNA"/>
</dbReference>
<dbReference type="Gene3D" id="3.30.450.40">
    <property type="match status" value="1"/>
</dbReference>
<dbReference type="InterPro" id="IPR050469">
    <property type="entry name" value="Diguanylate_Cyclase"/>
</dbReference>
<name>A0A1J5Q722_9ZZZZ</name>
<dbReference type="PANTHER" id="PTHR45138:SF24">
    <property type="entry name" value="DIGUANYLATE CYCLASE DGCC-RELATED"/>
    <property type="match status" value="1"/>
</dbReference>
<dbReference type="NCBIfam" id="TIGR00254">
    <property type="entry name" value="GGDEF"/>
    <property type="match status" value="1"/>
</dbReference>
<dbReference type="GO" id="GO:0043709">
    <property type="term" value="P:cell adhesion involved in single-species biofilm formation"/>
    <property type="evidence" value="ECO:0007669"/>
    <property type="project" value="TreeGrafter"/>
</dbReference>
<protein>
    <submittedName>
        <fullName evidence="2">Putative diguanylate cyclase YeaP</fullName>
        <ecNumber evidence="2">2.7.7.65</ecNumber>
    </submittedName>
</protein>
<dbReference type="SUPFAM" id="SSF55781">
    <property type="entry name" value="GAF domain-like"/>
    <property type="match status" value="1"/>
</dbReference>
<sequence length="393" mass="41854">MSVAVAVPVLAHGSVWGQLYLARREPLPYTSEEVELLEVFANLVAGALTRIDIASQVERLVMADPLTGLPNRRAADSALAAALASGAVTSVVMCDVDSLKRINDEHGHERGDELLRSVGDVVRRMRDALPGSTAVRLGGDEFCVITVGIPSADVRIVVETELALGGLPYGASLSYGIASTEHTDPELTGRSLFRLADAAQYRAKRARQLRAPAVNRYGGITQLTVLDDGLAALDTLTRDARARDTVTHTADRLCAVAAALTESVGAMRWYVSACESQAHVLRLVRRGESTTRPDTVFLTDAFGLDFTSCTNSSTARALDGGAFWVHVSDPDGHPHERHLLAATDATAVVAAGGPDASGRRWLVELYFDSLHVDVEYIATPVRAVIAAAIVGLP</sequence>
<keyword evidence="2" id="KW-0808">Transferase</keyword>
<gene>
    <name evidence="2" type="primary">yeaP_13</name>
    <name evidence="2" type="ORF">GALL_450900</name>
</gene>
<dbReference type="SUPFAM" id="SSF55073">
    <property type="entry name" value="Nucleotide cyclase"/>
    <property type="match status" value="1"/>
</dbReference>
<dbReference type="Pfam" id="PF01590">
    <property type="entry name" value="GAF"/>
    <property type="match status" value="1"/>
</dbReference>
<evidence type="ECO:0000259" key="1">
    <source>
        <dbReference type="PROSITE" id="PS50887"/>
    </source>
</evidence>
<dbReference type="Pfam" id="PF00990">
    <property type="entry name" value="GGDEF"/>
    <property type="match status" value="1"/>
</dbReference>
<dbReference type="EC" id="2.7.7.65" evidence="2"/>
<dbReference type="Gene3D" id="3.30.70.270">
    <property type="match status" value="1"/>
</dbReference>
<dbReference type="InterPro" id="IPR029016">
    <property type="entry name" value="GAF-like_dom_sf"/>
</dbReference>